<organism evidence="1 2">
    <name type="scientific">Nocardia tenerifensis</name>
    <dbReference type="NCBI Taxonomy" id="228006"/>
    <lineage>
        <taxon>Bacteria</taxon>
        <taxon>Bacillati</taxon>
        <taxon>Actinomycetota</taxon>
        <taxon>Actinomycetes</taxon>
        <taxon>Mycobacteriales</taxon>
        <taxon>Nocardiaceae</taxon>
        <taxon>Nocardia</taxon>
    </lineage>
</organism>
<comment type="caution">
    <text evidence="1">The sequence shown here is derived from an EMBL/GenBank/DDBJ whole genome shotgun (WGS) entry which is preliminary data.</text>
</comment>
<evidence type="ECO:0000313" key="2">
    <source>
        <dbReference type="Proteomes" id="UP000247569"/>
    </source>
</evidence>
<dbReference type="RefSeq" id="WP_110293877.1">
    <property type="nucleotide sequence ID" value="NZ_QJKF01000015.1"/>
</dbReference>
<protein>
    <submittedName>
        <fullName evidence="1">Uncharacterized protein</fullName>
    </submittedName>
</protein>
<name>A0A318KEW5_9NOCA</name>
<evidence type="ECO:0000313" key="1">
    <source>
        <dbReference type="EMBL" id="PXX58087.1"/>
    </source>
</evidence>
<sequence length="79" mass="8173">MAAHKYGTFALGLCAGAGLAARWRPLLGKSVRQGITGTALLSRSMLRYVEDVADLIQEARAEAGASAGTALSHGGKRMS</sequence>
<dbReference type="Proteomes" id="UP000247569">
    <property type="component" value="Unassembled WGS sequence"/>
</dbReference>
<gene>
    <name evidence="1" type="ORF">DFR70_11560</name>
</gene>
<dbReference type="EMBL" id="QJKF01000015">
    <property type="protein sequence ID" value="PXX58087.1"/>
    <property type="molecule type" value="Genomic_DNA"/>
</dbReference>
<reference evidence="1 2" key="1">
    <citation type="submission" date="2018-05" db="EMBL/GenBank/DDBJ databases">
        <title>Genomic Encyclopedia of Type Strains, Phase IV (KMG-IV): sequencing the most valuable type-strain genomes for metagenomic binning, comparative biology and taxonomic classification.</title>
        <authorList>
            <person name="Goeker M."/>
        </authorList>
    </citation>
    <scope>NUCLEOTIDE SEQUENCE [LARGE SCALE GENOMIC DNA]</scope>
    <source>
        <strain evidence="1 2">DSM 44704</strain>
    </source>
</reference>
<accession>A0A318KEW5</accession>
<proteinExistence type="predicted"/>
<keyword evidence="2" id="KW-1185">Reference proteome</keyword>
<dbReference type="AlphaFoldDB" id="A0A318KEW5"/>